<sequence length="433" mass="48719">MAALLARDGRKVVLIERDMTPPDRFAGEYLQPGGVRTLKELGLKDALEGIEAQKLYGFVITEVASNTDLNLDFPTHENEREQDGGRAFHNGRFVMGLRRAAAAEPNVKIIEGTMMNLLEDGGRIVGVEYKDKASGDMKEVFAPLTVVADGQYSNFRTSLVPNKYHSISNYIGILVKGCPEFKKDKAELILVNQTLIIVYQISVSETRMLIDIQGPMPKNLKEYLTKNIYPYLPERIKAVFLETIQTQRMRGTPVGVVKASILKKPGVLLLGDSYNVRNPVVASGMSIALIDLKLWRDLLWAIPDLKDDKAMLQAKKKFHWSRKSSHSIVINVLAQFFYVIFTATGGYIFHLRQGYLDYLKSGKCGLEMAGMISVLATNPKLLAVHFRAAALHAVCLFFKTEPWYLKPRAAFHSCAFLFRNFAVFFPVLYSELW</sequence>
<dbReference type="InterPro" id="IPR036188">
    <property type="entry name" value="FAD/NAD-bd_sf"/>
</dbReference>
<evidence type="ECO:0000256" key="7">
    <source>
        <dbReference type="ARBA" id="ARBA00023002"/>
    </source>
</evidence>
<dbReference type="GO" id="GO:0004506">
    <property type="term" value="F:squalene monooxygenase activity"/>
    <property type="evidence" value="ECO:0007669"/>
    <property type="project" value="UniProtKB-UniRule"/>
</dbReference>
<keyword evidence="5 9" id="KW-0285">Flavoprotein</keyword>
<evidence type="ECO:0000256" key="3">
    <source>
        <dbReference type="ARBA" id="ARBA00008802"/>
    </source>
</evidence>
<dbReference type="EMBL" id="AFYH01095727">
    <property type="status" value="NOT_ANNOTATED_CDS"/>
    <property type="molecule type" value="Genomic_DNA"/>
</dbReference>
<gene>
    <name evidence="12" type="primary">LOC102364287</name>
</gene>
<evidence type="ECO:0000313" key="12">
    <source>
        <dbReference type="Ensembl" id="ENSLACP00000015136.1"/>
    </source>
</evidence>
<keyword evidence="10" id="KW-0812">Transmembrane</keyword>
<comment type="similarity">
    <text evidence="3 9">Belongs to the squalene monooxygenase family.</text>
</comment>
<dbReference type="EMBL" id="AFYH01095730">
    <property type="status" value="NOT_ANNOTATED_CDS"/>
    <property type="molecule type" value="Genomic_DNA"/>
</dbReference>
<keyword evidence="8 9" id="KW-0472">Membrane</keyword>
<evidence type="ECO:0000313" key="13">
    <source>
        <dbReference type="Proteomes" id="UP000008672"/>
    </source>
</evidence>
<dbReference type="EMBL" id="AFYH01095729">
    <property type="status" value="NOT_ANNOTATED_CDS"/>
    <property type="molecule type" value="Genomic_DNA"/>
</dbReference>
<dbReference type="SUPFAM" id="SSF51905">
    <property type="entry name" value="FAD/NAD(P)-binding domain"/>
    <property type="match status" value="1"/>
</dbReference>
<proteinExistence type="inferred from homology"/>
<comment type="function">
    <text evidence="9">Catalyzes the stereospecific oxidation of squalene to (S)-2,3-epoxysqualene, and is considered to be a rate-limiting enzyme in steroid biosynthesis.</text>
</comment>
<organism evidence="12 13">
    <name type="scientific">Latimeria chalumnae</name>
    <name type="common">Coelacanth</name>
    <dbReference type="NCBI Taxonomy" id="7897"/>
    <lineage>
        <taxon>Eukaryota</taxon>
        <taxon>Metazoa</taxon>
        <taxon>Chordata</taxon>
        <taxon>Craniata</taxon>
        <taxon>Vertebrata</taxon>
        <taxon>Euteleostomi</taxon>
        <taxon>Coelacanthiformes</taxon>
        <taxon>Coelacanthidae</taxon>
        <taxon>Latimeria</taxon>
    </lineage>
</organism>
<dbReference type="EMBL" id="AFYH01095731">
    <property type="status" value="NOT_ANNOTATED_CDS"/>
    <property type="molecule type" value="Genomic_DNA"/>
</dbReference>
<dbReference type="GO" id="GO:0005789">
    <property type="term" value="C:endoplasmic reticulum membrane"/>
    <property type="evidence" value="ECO:0007669"/>
    <property type="project" value="UniProtKB-SubCell"/>
</dbReference>
<dbReference type="GO" id="GO:0050660">
    <property type="term" value="F:flavin adenine dinucleotide binding"/>
    <property type="evidence" value="ECO:0007669"/>
    <property type="project" value="UniProtKB-UniRule"/>
</dbReference>
<dbReference type="InParanoid" id="H3AZR5"/>
<evidence type="ECO:0000256" key="1">
    <source>
        <dbReference type="ARBA" id="ARBA00001974"/>
    </source>
</evidence>
<dbReference type="EMBL" id="AFYH01095728">
    <property type="status" value="NOT_ANNOTATED_CDS"/>
    <property type="molecule type" value="Genomic_DNA"/>
</dbReference>
<name>H3AZR5_LATCH</name>
<dbReference type="STRING" id="7897.ENSLACP00000015136"/>
<protein>
    <recommendedName>
        <fullName evidence="4 9">Squalene monooxygenase</fullName>
        <ecNumber evidence="4 9">1.14.14.17</ecNumber>
    </recommendedName>
</protein>
<feature type="domain" description="Squalene epoxidase" evidence="11">
    <location>
        <begin position="141"/>
        <end position="409"/>
    </location>
</feature>
<dbReference type="InterPro" id="IPR013698">
    <property type="entry name" value="Squalene_epoxidase"/>
</dbReference>
<dbReference type="Proteomes" id="UP000008672">
    <property type="component" value="Unassembled WGS sequence"/>
</dbReference>
<dbReference type="Pfam" id="PF08491">
    <property type="entry name" value="SE"/>
    <property type="match status" value="1"/>
</dbReference>
<feature type="transmembrane region" description="Helical" evidence="10">
    <location>
        <begin position="328"/>
        <end position="349"/>
    </location>
</feature>
<dbReference type="Ensembl" id="ENSLACT00000015242.1">
    <property type="protein sequence ID" value="ENSLACP00000015136.1"/>
    <property type="gene ID" value="ENSLACG00000013323.1"/>
</dbReference>
<dbReference type="EMBL" id="AFYH01095726">
    <property type="status" value="NOT_ANNOTATED_CDS"/>
    <property type="molecule type" value="Genomic_DNA"/>
</dbReference>
<evidence type="ECO:0000256" key="6">
    <source>
        <dbReference type="ARBA" id="ARBA00022827"/>
    </source>
</evidence>
<evidence type="ECO:0000256" key="10">
    <source>
        <dbReference type="SAM" id="Phobius"/>
    </source>
</evidence>
<keyword evidence="6 9" id="KW-0274">FAD</keyword>
<keyword evidence="9" id="KW-0256">Endoplasmic reticulum</keyword>
<dbReference type="PANTHER" id="PTHR10835:SF0">
    <property type="entry name" value="SQUALENE MONOOXYGENASE"/>
    <property type="match status" value="1"/>
</dbReference>
<dbReference type="Bgee" id="ENSLACG00000013323">
    <property type="expression patterns" value="Expressed in muscle tissue"/>
</dbReference>
<dbReference type="EC" id="1.14.14.17" evidence="4 9"/>
<comment type="catalytic activity">
    <reaction evidence="9">
        <text>squalene + reduced [NADPH--hemoprotein reductase] + O2 = (S)-2,3-epoxysqualene + oxidized [NADPH--hemoprotein reductase] + H2O + H(+)</text>
        <dbReference type="Rhea" id="RHEA:25282"/>
        <dbReference type="Rhea" id="RHEA-COMP:11964"/>
        <dbReference type="Rhea" id="RHEA-COMP:11965"/>
        <dbReference type="ChEBI" id="CHEBI:15377"/>
        <dbReference type="ChEBI" id="CHEBI:15378"/>
        <dbReference type="ChEBI" id="CHEBI:15379"/>
        <dbReference type="ChEBI" id="CHEBI:15440"/>
        <dbReference type="ChEBI" id="CHEBI:15441"/>
        <dbReference type="ChEBI" id="CHEBI:57618"/>
        <dbReference type="ChEBI" id="CHEBI:58210"/>
        <dbReference type="EC" id="1.14.14.17"/>
    </reaction>
</comment>
<evidence type="ECO:0000259" key="11">
    <source>
        <dbReference type="Pfam" id="PF08491"/>
    </source>
</evidence>
<reference evidence="12" key="2">
    <citation type="submission" date="2025-08" db="UniProtKB">
        <authorList>
            <consortium name="Ensembl"/>
        </authorList>
    </citation>
    <scope>IDENTIFICATION</scope>
</reference>
<evidence type="ECO:0000256" key="4">
    <source>
        <dbReference type="ARBA" id="ARBA00012312"/>
    </source>
</evidence>
<dbReference type="eggNOG" id="KOG1298">
    <property type="taxonomic scope" value="Eukaryota"/>
</dbReference>
<keyword evidence="7 9" id="KW-0560">Oxidoreductase</keyword>
<reference evidence="13" key="1">
    <citation type="submission" date="2011-08" db="EMBL/GenBank/DDBJ databases">
        <title>The draft genome of Latimeria chalumnae.</title>
        <authorList>
            <person name="Di Palma F."/>
            <person name="Alfoldi J."/>
            <person name="Johnson J."/>
            <person name="Berlin A."/>
            <person name="Gnerre S."/>
            <person name="Jaffe D."/>
            <person name="MacCallum I."/>
            <person name="Young S."/>
            <person name="Walker B.J."/>
            <person name="Lander E."/>
            <person name="Lindblad-Toh K."/>
        </authorList>
    </citation>
    <scope>NUCLEOTIDE SEQUENCE [LARGE SCALE GENOMIC DNA]</scope>
    <source>
        <strain evidence="13">Wild caught</strain>
    </source>
</reference>
<keyword evidence="10" id="KW-1133">Transmembrane helix</keyword>
<evidence type="ECO:0000256" key="2">
    <source>
        <dbReference type="ARBA" id="ARBA00004370"/>
    </source>
</evidence>
<dbReference type="Gene3D" id="3.50.50.60">
    <property type="entry name" value="FAD/NAD(P)-binding domain"/>
    <property type="match status" value="1"/>
</dbReference>
<comment type="cofactor">
    <cofactor evidence="1 9">
        <name>FAD</name>
        <dbReference type="ChEBI" id="CHEBI:57692"/>
    </cofactor>
</comment>
<dbReference type="HOGENOM" id="CLU_026390_0_0_1"/>
<keyword evidence="13" id="KW-1185">Reference proteome</keyword>
<evidence type="ECO:0000256" key="8">
    <source>
        <dbReference type="ARBA" id="ARBA00023136"/>
    </source>
</evidence>
<dbReference type="GO" id="GO:0008203">
    <property type="term" value="P:cholesterol metabolic process"/>
    <property type="evidence" value="ECO:0007669"/>
    <property type="project" value="TreeGrafter"/>
</dbReference>
<dbReference type="AlphaFoldDB" id="H3AZR5"/>
<evidence type="ECO:0000256" key="5">
    <source>
        <dbReference type="ARBA" id="ARBA00022630"/>
    </source>
</evidence>
<dbReference type="GO" id="GO:0016126">
    <property type="term" value="P:sterol biosynthetic process"/>
    <property type="evidence" value="ECO:0007669"/>
    <property type="project" value="UniProtKB-UniRule"/>
</dbReference>
<dbReference type="PANTHER" id="PTHR10835">
    <property type="entry name" value="SQUALENE MONOOXYGENASE"/>
    <property type="match status" value="1"/>
</dbReference>
<accession>H3AZR5</accession>
<dbReference type="GeneTree" id="ENSGT00390000011759"/>
<evidence type="ECO:0000256" key="9">
    <source>
        <dbReference type="RuleBase" id="RU367121"/>
    </source>
</evidence>
<dbReference type="InterPro" id="IPR040125">
    <property type="entry name" value="Squalene_monox"/>
</dbReference>
<comment type="subcellular location">
    <subcellularLocation>
        <location evidence="9">Endoplasmic reticulum membrane</location>
        <topology evidence="9">Peripheral membrane protein</topology>
    </subcellularLocation>
    <subcellularLocation>
        <location evidence="2">Membrane</location>
    </subcellularLocation>
</comment>
<reference evidence="12" key="3">
    <citation type="submission" date="2025-09" db="UniProtKB">
        <authorList>
            <consortium name="Ensembl"/>
        </authorList>
    </citation>
    <scope>IDENTIFICATION</scope>
</reference>
<dbReference type="UniPathway" id="UPA00767">
    <property type="reaction ID" value="UER00752"/>
</dbReference>